<evidence type="ECO:0000313" key="9">
    <source>
        <dbReference type="Proteomes" id="UP000515563"/>
    </source>
</evidence>
<dbReference type="Pfam" id="PF00251">
    <property type="entry name" value="Glyco_hydro_32N"/>
    <property type="match status" value="1"/>
</dbReference>
<dbReference type="CDD" id="cd02795">
    <property type="entry name" value="CBM6-CBM35-CBM36_like"/>
    <property type="match status" value="1"/>
</dbReference>
<feature type="chain" id="PRO_5039556177" evidence="6">
    <location>
        <begin position="27"/>
        <end position="1588"/>
    </location>
</feature>
<dbReference type="RefSeq" id="WP_185443634.1">
    <property type="nucleotide sequence ID" value="NZ_CP043661.1"/>
</dbReference>
<feature type="signal peptide" evidence="6">
    <location>
        <begin position="1"/>
        <end position="26"/>
    </location>
</feature>
<dbReference type="Gene3D" id="2.60.120.1390">
    <property type="match status" value="3"/>
</dbReference>
<organism evidence="8 9">
    <name type="scientific">Kribbella qitaiheensis</name>
    <dbReference type="NCBI Taxonomy" id="1544730"/>
    <lineage>
        <taxon>Bacteria</taxon>
        <taxon>Bacillati</taxon>
        <taxon>Actinomycetota</taxon>
        <taxon>Actinomycetes</taxon>
        <taxon>Propionibacteriales</taxon>
        <taxon>Kribbellaceae</taxon>
        <taxon>Kribbella</taxon>
    </lineage>
</organism>
<reference evidence="8 9" key="2">
    <citation type="journal article" date="2020" name="Microbiol. Resour. Announc.">
        <title>Antarctic desert soil bacteria exhibit high novel natural product potential, evaluated through long-read genome sequencing and comparative genomics.</title>
        <authorList>
            <person name="Benaud N."/>
            <person name="Edwards R.J."/>
            <person name="Amos T.G."/>
            <person name="D'Agostino P.M."/>
            <person name="Gutierrez-Chavez C."/>
            <person name="Montgomery K."/>
            <person name="Nicetic I."/>
            <person name="Ferrari B.C."/>
        </authorList>
    </citation>
    <scope>NUCLEOTIDE SEQUENCE [LARGE SCALE GENOMIC DNA]</scope>
    <source>
        <strain evidence="8 9">SPB151</strain>
    </source>
</reference>
<dbReference type="CDD" id="cd00063">
    <property type="entry name" value="FN3"/>
    <property type="match status" value="1"/>
</dbReference>
<dbReference type="SUPFAM" id="SSF75005">
    <property type="entry name" value="Arabinanase/levansucrase/invertase"/>
    <property type="match status" value="1"/>
</dbReference>
<evidence type="ECO:0000256" key="2">
    <source>
        <dbReference type="ARBA" id="ARBA00022801"/>
    </source>
</evidence>
<evidence type="ECO:0000256" key="4">
    <source>
        <dbReference type="ARBA" id="ARBA00023326"/>
    </source>
</evidence>
<dbReference type="KEGG" id="kqi:F1D05_29155"/>
<proteinExistence type="inferred from homology"/>
<keyword evidence="9" id="KW-1185">Reference proteome</keyword>
<dbReference type="SUPFAM" id="SSF49265">
    <property type="entry name" value="Fibronectin type III"/>
    <property type="match status" value="1"/>
</dbReference>
<comment type="similarity">
    <text evidence="1">Belongs to the glycosyl hydrolase 32 family.</text>
</comment>
<keyword evidence="2" id="KW-0378">Hydrolase</keyword>
<evidence type="ECO:0000256" key="3">
    <source>
        <dbReference type="ARBA" id="ARBA00023295"/>
    </source>
</evidence>
<feature type="compositionally biased region" description="Polar residues" evidence="5">
    <location>
        <begin position="1136"/>
        <end position="1147"/>
    </location>
</feature>
<evidence type="ECO:0000256" key="6">
    <source>
        <dbReference type="SAM" id="SignalP"/>
    </source>
</evidence>
<dbReference type="InterPro" id="IPR013148">
    <property type="entry name" value="Glyco_hydro_32_N"/>
</dbReference>
<name>A0A7G6X4R8_9ACTN</name>
<keyword evidence="4" id="KW-0119">Carbohydrate metabolism</keyword>
<gene>
    <name evidence="8" type="ORF">F1D05_29155</name>
</gene>
<keyword evidence="4" id="KW-0624">Polysaccharide degradation</keyword>
<dbReference type="InterPro" id="IPR003961">
    <property type="entry name" value="FN3_dom"/>
</dbReference>
<dbReference type="InterPro" id="IPR050727">
    <property type="entry name" value="GH43_arabinanases"/>
</dbReference>
<reference evidence="9" key="1">
    <citation type="submission" date="2019-09" db="EMBL/GenBank/DDBJ databases">
        <title>Antimicrobial potential of Antarctic Bacteria.</title>
        <authorList>
            <person name="Benaud N."/>
            <person name="Edwards R.J."/>
            <person name="Ferrari B.C."/>
        </authorList>
    </citation>
    <scope>NUCLEOTIDE SEQUENCE [LARGE SCALE GENOMIC DNA]</scope>
    <source>
        <strain evidence="9">SPB151</strain>
    </source>
</reference>
<dbReference type="InterPro" id="IPR013783">
    <property type="entry name" value="Ig-like_fold"/>
</dbReference>
<dbReference type="InterPro" id="IPR036116">
    <property type="entry name" value="FN3_sf"/>
</dbReference>
<dbReference type="Pfam" id="PF11175">
    <property type="entry name" value="DUF2961"/>
    <property type="match status" value="1"/>
</dbReference>
<dbReference type="PANTHER" id="PTHR43301:SF3">
    <property type="entry name" value="ARABINAN ENDO-1,5-ALPHA-L-ARABINOSIDASE A-RELATED"/>
    <property type="match status" value="1"/>
</dbReference>
<dbReference type="Gene3D" id="2.115.10.20">
    <property type="entry name" value="Glycosyl hydrolase domain, family 43"/>
    <property type="match status" value="2"/>
</dbReference>
<evidence type="ECO:0000256" key="1">
    <source>
        <dbReference type="ARBA" id="ARBA00009902"/>
    </source>
</evidence>
<dbReference type="GO" id="GO:0016798">
    <property type="term" value="F:hydrolase activity, acting on glycosyl bonds"/>
    <property type="evidence" value="ECO:0007669"/>
    <property type="project" value="UniProtKB-KW"/>
</dbReference>
<dbReference type="InterPro" id="IPR021345">
    <property type="entry name" value="DUF2961"/>
</dbReference>
<dbReference type="Gene3D" id="2.60.40.10">
    <property type="entry name" value="Immunoglobulins"/>
    <property type="match status" value="1"/>
</dbReference>
<dbReference type="EMBL" id="CP043661">
    <property type="protein sequence ID" value="QNE21233.1"/>
    <property type="molecule type" value="Genomic_DNA"/>
</dbReference>
<accession>A0A7G6X4R8</accession>
<dbReference type="InterPro" id="IPR023296">
    <property type="entry name" value="Glyco_hydro_beta-prop_sf"/>
</dbReference>
<dbReference type="GO" id="GO:0000272">
    <property type="term" value="P:polysaccharide catabolic process"/>
    <property type="evidence" value="ECO:0007669"/>
    <property type="project" value="UniProtKB-KW"/>
</dbReference>
<sequence length="1588" mass="169897">MTAVLRRATALLLGALLVLPVSVSTASATGTPYAVAGVSARSAGNGPVGWDVYRRLDRLPELQNGVRSKQFSSFGRDGTNNDGFDGTYSCLRTTAVGCVIAEARGAGEIASIWFTRDEGDVRRTGKITVEVDGKTVLDAQLQDVVDGKLGSPFVYPLVANALQTSGGVYIRVPMPYQKSMRVTVRNNPLFYHVDYRQFPDVAGVSTFDPTDKAEDVVALLQGFGTKDPKPAAAGAKNTAKPVNLAPGKQLTLADDAGPGELSALRLKFPQIVGLDLKTFADDGRAFLGGSQFTMKVDPANTGVKLIRRMDLRIGNQRAKIFVDGVAAGEWAPLPAKGAQWADQMVDLPAAVTAGKSQLVIRNEFVSSDLDFNEFTYWADSVVGGTVKRTDTLDVGPDHLADEQSHAYSITKENWSGSHSMPYAVTADDAARVKSSDALLAGVRVQVTVDGKKRVDAPLGEFFGSGLGENEVRSLFFAMDPNGWYSAWWPMPYLARATVSLVNTTQYKLDGQAEVTTARSAQAGVDLATGKSGYFTALSKRGEATFGQDWAIADATGRGKFVGVSQTMEGLQPDGNTRGYLEGDERVYVDGERTPAIHGTGTEDYFESGWYFNQGTYSTPFHGNSGHEVAAGECKNECDSAFRLHITDAVDFQNQLTFGIEHGQQDDHPAVYGTTAFLYSAARFGARETDRIDTGSAASRQQHGYVDTGTEAELTSVYEGDHDDTAITDQVRSTTAPIRFTVKVDPVNRGVTLRRTGDQNVAGQSAKVIVNGKDAGTWLQPLGNAKQRWLDDNYQLPALLTFGKTKLAIELQPTGPGWTASAYAVQSLVIPYADKRAPARPTDVTAKSRTDNAIALSWSDSADDSGIARYNVYAAKEGVEEKLVGSSVVPGFVHRGIGLGETWKYRVSAVDLAGHESAKSATVEGTSGSTLRVEAESLLPAVSATVPADAQGSCCGVNWSGGAQLWIHGTKAGDKVVLEFAVPTTGTYNLSSVLTKAADYGIVDVAVDGKAPVSVDGYAATGVSVQTVNLGVQALTAGKHQLSITVTGKNPAATGYLVGVDLIDLELSVIRDVPFEKVDKVVAAGKFAKVYDPSVGETGPWYYNDHTLVQDRKTGTWHVFAITHAEPANPLDEKSFGHTTAPSPNGPWTKQPPALVADPAAGESHIWAPYVMYDKGTYYMFYAGGTPDHTAYRMQLATSTDLVHWTRSTANPLFTDGFDGRDPMVHKVGNQWVMYYTANSTPSGGNHIVAYRTSTDLRHWSERQTAFQHPETGTFGGPTESPFVVQRGKDWYLFVCCDGGYESTKVYKSKDPLHFTLDQLVGTIQAHAAEVVQDGDKWFVTGAGWGKGGLFVAPLDFNAVQVTKGHVISNKYYRATVQTAPKASLTALDVDPSGQGNYKAALDSSSRATGPYLGVGTFGVTDLAGAAATVDSQTGKLELTGIPFGDEPVTADWSFDFGPKTFDTSLNWKVSGVVNAPVWEASFNVDSALPNQGDPGGFERNGDVPGFPDWSMATGPGLSVVTAYKRGSSWAEDNHWYDPPTGTVAWQPLWQPGGRALPPGSYAGGTWRVGFSATEKDTTLANQLAGDLN</sequence>
<feature type="domain" description="Glycosyl hydrolase family 32 N-terminal" evidence="7">
    <location>
        <begin position="1113"/>
        <end position="1283"/>
    </location>
</feature>
<keyword evidence="6" id="KW-0732">Signal</keyword>
<protein>
    <submittedName>
        <fullName evidence="8">DUF2961 domain-containing protein</fullName>
    </submittedName>
</protein>
<dbReference type="Gene3D" id="2.60.120.260">
    <property type="entry name" value="Galactose-binding domain-like"/>
    <property type="match status" value="1"/>
</dbReference>
<keyword evidence="3" id="KW-0326">Glycosidase</keyword>
<evidence type="ECO:0000313" key="8">
    <source>
        <dbReference type="EMBL" id="QNE21233.1"/>
    </source>
</evidence>
<evidence type="ECO:0000259" key="7">
    <source>
        <dbReference type="Pfam" id="PF00251"/>
    </source>
</evidence>
<feature type="region of interest" description="Disordered" evidence="5">
    <location>
        <begin position="1130"/>
        <end position="1154"/>
    </location>
</feature>
<dbReference type="PANTHER" id="PTHR43301">
    <property type="entry name" value="ARABINAN ENDO-1,5-ALPHA-L-ARABINOSIDASE"/>
    <property type="match status" value="1"/>
</dbReference>
<dbReference type="Proteomes" id="UP000515563">
    <property type="component" value="Chromosome"/>
</dbReference>
<evidence type="ECO:0000256" key="5">
    <source>
        <dbReference type="SAM" id="MobiDB-lite"/>
    </source>
</evidence>